<dbReference type="RefSeq" id="WP_167176650.1">
    <property type="nucleotide sequence ID" value="NZ_BAAAEJ010000007.1"/>
</dbReference>
<dbReference type="EMBL" id="BAAAEJ010000007">
    <property type="protein sequence ID" value="GAA0390462.1"/>
    <property type="molecule type" value="Genomic_DNA"/>
</dbReference>
<proteinExistence type="predicted"/>
<name>A0ABN0YBW7_9CAUL</name>
<keyword evidence="2" id="KW-1185">Reference proteome</keyword>
<reference evidence="1 2" key="1">
    <citation type="journal article" date="2019" name="Int. J. Syst. Evol. Microbiol.">
        <title>The Global Catalogue of Microorganisms (GCM) 10K type strain sequencing project: providing services to taxonomists for standard genome sequencing and annotation.</title>
        <authorList>
            <consortium name="The Broad Institute Genomics Platform"/>
            <consortium name="The Broad Institute Genome Sequencing Center for Infectious Disease"/>
            <person name="Wu L."/>
            <person name="Ma J."/>
        </authorList>
    </citation>
    <scope>NUCLEOTIDE SEQUENCE [LARGE SCALE GENOMIC DNA]</scope>
    <source>
        <strain evidence="1 2">JCM 13476</strain>
    </source>
</reference>
<dbReference type="Proteomes" id="UP001500791">
    <property type="component" value="Unassembled WGS sequence"/>
</dbReference>
<evidence type="ECO:0008006" key="3">
    <source>
        <dbReference type="Google" id="ProtNLM"/>
    </source>
</evidence>
<protein>
    <recommendedName>
        <fullName evidence="3">Tetratricopeptide repeat protein</fullName>
    </recommendedName>
</protein>
<gene>
    <name evidence="1" type="ORF">GCM10009093_16340</name>
</gene>
<organism evidence="1 2">
    <name type="scientific">Brevundimonas terrae</name>
    <dbReference type="NCBI Taxonomy" id="363631"/>
    <lineage>
        <taxon>Bacteria</taxon>
        <taxon>Pseudomonadati</taxon>
        <taxon>Pseudomonadota</taxon>
        <taxon>Alphaproteobacteria</taxon>
        <taxon>Caulobacterales</taxon>
        <taxon>Caulobacteraceae</taxon>
        <taxon>Brevundimonas</taxon>
    </lineage>
</organism>
<evidence type="ECO:0000313" key="1">
    <source>
        <dbReference type="EMBL" id="GAA0390462.1"/>
    </source>
</evidence>
<accession>A0ABN0YBW7</accession>
<evidence type="ECO:0000313" key="2">
    <source>
        <dbReference type="Proteomes" id="UP001500791"/>
    </source>
</evidence>
<comment type="caution">
    <text evidence="1">The sequence shown here is derived from an EMBL/GenBank/DDBJ whole genome shotgun (WGS) entry which is preliminary data.</text>
</comment>
<sequence>MAHADVPVAAYRELGALEARLGNGAAARTAFNTYRELAPQADDLWIVEDQISRLEGDKT</sequence>